<protein>
    <recommendedName>
        <fullName evidence="3">Lipoprotein</fullName>
    </recommendedName>
</protein>
<reference evidence="2" key="1">
    <citation type="submission" date="2016-12" db="EMBL/GenBank/DDBJ databases">
        <authorList>
            <person name="Varghese N."/>
            <person name="Submissions S."/>
        </authorList>
    </citation>
    <scope>NUCLEOTIDE SEQUENCE [LARGE SCALE GENOMIC DNA]</scope>
    <source>
        <strain evidence="2">DSM 16779</strain>
    </source>
</reference>
<gene>
    <name evidence="1" type="ORF">SAMN05421769_1781</name>
</gene>
<organism evidence="1 2">
    <name type="scientific">Chryseobacterium scophthalmum</name>
    <dbReference type="NCBI Taxonomy" id="59733"/>
    <lineage>
        <taxon>Bacteria</taxon>
        <taxon>Pseudomonadati</taxon>
        <taxon>Bacteroidota</taxon>
        <taxon>Flavobacteriia</taxon>
        <taxon>Flavobacteriales</taxon>
        <taxon>Weeksellaceae</taxon>
        <taxon>Chryseobacterium group</taxon>
        <taxon>Chryseobacterium</taxon>
    </lineage>
</organism>
<dbReference type="InterPro" id="IPR028994">
    <property type="entry name" value="Integrin_alpha_N"/>
</dbReference>
<dbReference type="OrthoDB" id="1329029at2"/>
<dbReference type="SUPFAM" id="SSF69318">
    <property type="entry name" value="Integrin alpha N-terminal domain"/>
    <property type="match status" value="1"/>
</dbReference>
<dbReference type="EMBL" id="FSRQ01000001">
    <property type="protein sequence ID" value="SIO01313.1"/>
    <property type="molecule type" value="Genomic_DNA"/>
</dbReference>
<dbReference type="AlphaFoldDB" id="A0A1N6G1C8"/>
<evidence type="ECO:0008006" key="3">
    <source>
        <dbReference type="Google" id="ProtNLM"/>
    </source>
</evidence>
<dbReference type="PROSITE" id="PS51257">
    <property type="entry name" value="PROKAR_LIPOPROTEIN"/>
    <property type="match status" value="1"/>
</dbReference>
<evidence type="ECO:0000313" key="1">
    <source>
        <dbReference type="EMBL" id="SIO01313.1"/>
    </source>
</evidence>
<accession>A0A1N6G1C8</accession>
<sequence>MINSKIFYSIFLFSIFFSCKQNKQADQKAVINEVKTDILKNIPSNLKIEKQEKINIDNDSDDELIVTAVDSLSEKYFEYWYKNGNLIHEFSYPFVSINYKWFADLDDDNKKEVIRAQGYEDGVDYAIYKIKNNDEILQLYFNPGLKDERYGDKNFWAYPNDIKELAVDQDKKLLVSLDNNYPRDDDHTMPDNQRELPFVFFKGKTTQPDMELKNLKRQQKIDLKDLVKSIAKGNSPESKISVTTVQEIIHDLNGDGIKDKIEVYKNTSLNDKFDQEHFDLPIKIFKGTNSGFELWKENNNLIYSVDNTCASEGFSNIVVKNNYFTIEAQTCYDYNILVNGFTTFKIENNEIFLYKYGEEYFDKSNHDKKIPSKVWTQKNLDKIKFQDVNESFLKKLKNKN</sequence>
<keyword evidence="2" id="KW-1185">Reference proteome</keyword>
<evidence type="ECO:0000313" key="2">
    <source>
        <dbReference type="Proteomes" id="UP000184782"/>
    </source>
</evidence>
<dbReference type="RefSeq" id="WP_074229897.1">
    <property type="nucleotide sequence ID" value="NZ_FSRQ01000001.1"/>
</dbReference>
<proteinExistence type="predicted"/>
<dbReference type="Proteomes" id="UP000184782">
    <property type="component" value="Unassembled WGS sequence"/>
</dbReference>
<dbReference type="STRING" id="59733.SAMN05421769_1781"/>
<name>A0A1N6G1C8_9FLAO</name>